<evidence type="ECO:0000313" key="5">
    <source>
        <dbReference type="EMBL" id="OAM96643.1"/>
    </source>
</evidence>
<reference evidence="4" key="2">
    <citation type="submission" date="2022-11" db="EMBL/GenBank/DDBJ databases">
        <title>Role of the vibriolysin VemA secreted by the emergent pathogen Vibrio europaeus in the colonization of Manila clam mucus.</title>
        <authorList>
            <person name="Martinez C."/>
            <person name="Rodriguez S."/>
            <person name="Vences A."/>
            <person name="Barja J.L."/>
            <person name="Toranzo A.E."/>
            <person name="Dubert J."/>
        </authorList>
    </citation>
    <scope>NUCLEOTIDE SEQUENCE</scope>
    <source>
        <strain evidence="4">3454</strain>
    </source>
</reference>
<keyword evidence="5" id="KW-0614">Plasmid</keyword>
<dbReference type="Proteomes" id="UP001150001">
    <property type="component" value="Unassembled WGS sequence"/>
</dbReference>
<comment type="similarity">
    <text evidence="1">Belongs to the bacterial solute-binding protein 3 family.</text>
</comment>
<dbReference type="EMBL" id="JAPFIT010000022">
    <property type="protein sequence ID" value="MDC5742338.1"/>
    <property type="molecule type" value="Genomic_DNA"/>
</dbReference>
<keyword evidence="7" id="KW-1185">Reference proteome</keyword>
<dbReference type="RefSeq" id="WP_069665519.1">
    <property type="nucleotide sequence ID" value="NZ_CM004621.1"/>
</dbReference>
<evidence type="ECO:0000256" key="1">
    <source>
        <dbReference type="ARBA" id="ARBA00010333"/>
    </source>
</evidence>
<dbReference type="Pfam" id="PF00497">
    <property type="entry name" value="SBP_bac_3"/>
    <property type="match status" value="1"/>
</dbReference>
<sequence length="257" mass="29145">MLKYFILFFVVFTVKSIANEMKPIISITEFCPFMCTKSNKQGFAVDIVDKVFKNSGLEVSFEASPWARAVKNASSGVISGILAPGKDEAPLLMYPSEPIALQQNCFFQNHTSSWRYVDKSSLTNKKIIVFTSWAHAKDLKQDIGEDEYTNIFTEYSYDGNYYQKAINMVNKGRADAFWADPSVIKYLKLEGKVGNAGCISSHYLYVGFSPIDKAFSQKLIEIFDNGFKQLKRTGEYESILEHYNLTSALESPEIDYH</sequence>
<accession>A0A178J3K6</accession>
<dbReference type="GeneID" id="78074030"/>
<proteinExistence type="inferred from homology"/>
<keyword evidence="2" id="KW-0732">Signal</keyword>
<dbReference type="Gene3D" id="3.40.190.10">
    <property type="entry name" value="Periplasmic binding protein-like II"/>
    <property type="match status" value="2"/>
</dbReference>
<reference evidence="5 6" key="1">
    <citation type="submission" date="2016-03" db="EMBL/GenBank/DDBJ databases">
        <title>Draft genome sequence of the Vibrio tubiashii subs. europaeus.</title>
        <authorList>
            <person name="Spinard E."/>
            <person name="Dubert J."/>
            <person name="Nelson D.R."/>
            <person name="Barja J.L."/>
        </authorList>
    </citation>
    <scope>NUCLEOTIDE SEQUENCE [LARGE SCALE GENOMIC DNA]</scope>
    <source>
        <strain evidence="6">PP-638</strain>
        <strain evidence="5">PP2-638</strain>
        <plasmid evidence="5">p57_like</plasmid>
        <plasmid evidence="6">Plasmid p57_like</plasmid>
    </source>
</reference>
<dbReference type="SUPFAM" id="SSF53850">
    <property type="entry name" value="Periplasmic binding protein-like II"/>
    <property type="match status" value="1"/>
</dbReference>
<dbReference type="PANTHER" id="PTHR35936:SF25">
    <property type="entry name" value="ABC TRANSPORTER SUBSTRATE-BINDING PROTEIN"/>
    <property type="match status" value="1"/>
</dbReference>
<name>A0A178J3K6_9VIBR</name>
<comment type="caution">
    <text evidence="5">The sequence shown here is derived from an EMBL/GenBank/DDBJ whole genome shotgun (WGS) entry which is preliminary data.</text>
</comment>
<dbReference type="InterPro" id="IPR001638">
    <property type="entry name" value="Solute-binding_3/MltF_N"/>
</dbReference>
<evidence type="ECO:0000313" key="4">
    <source>
        <dbReference type="EMBL" id="MDC5742338.1"/>
    </source>
</evidence>
<organism evidence="5 6">
    <name type="scientific">Vibrio europaeus</name>
    <dbReference type="NCBI Taxonomy" id="300876"/>
    <lineage>
        <taxon>Bacteria</taxon>
        <taxon>Pseudomonadati</taxon>
        <taxon>Pseudomonadota</taxon>
        <taxon>Gammaproteobacteria</taxon>
        <taxon>Vibrionales</taxon>
        <taxon>Vibrionaceae</taxon>
        <taxon>Vibrio</taxon>
        <taxon>Vibrio oreintalis group</taxon>
    </lineage>
</organism>
<dbReference type="OrthoDB" id="245568at2"/>
<gene>
    <name evidence="5" type="ORF">AZ468_25060</name>
    <name evidence="4" type="ORF">OPW20_19885</name>
</gene>
<evidence type="ECO:0000256" key="2">
    <source>
        <dbReference type="ARBA" id="ARBA00022729"/>
    </source>
</evidence>
<feature type="domain" description="Solute-binding protein family 3/N-terminal" evidence="3">
    <location>
        <begin position="29"/>
        <end position="243"/>
    </location>
</feature>
<evidence type="ECO:0000259" key="3">
    <source>
        <dbReference type="Pfam" id="PF00497"/>
    </source>
</evidence>
<geneLocation type="plasmid" evidence="5 6">
    <name>p57_like</name>
</geneLocation>
<dbReference type="EMBL" id="LUAX01000009">
    <property type="protein sequence ID" value="OAM96643.1"/>
    <property type="molecule type" value="Genomic_DNA"/>
</dbReference>
<dbReference type="Proteomes" id="UP000094761">
    <property type="component" value="Plasmid p57_like"/>
</dbReference>
<evidence type="ECO:0000313" key="7">
    <source>
        <dbReference type="Proteomes" id="UP001150001"/>
    </source>
</evidence>
<dbReference type="PANTHER" id="PTHR35936">
    <property type="entry name" value="MEMBRANE-BOUND LYTIC MUREIN TRANSGLYCOSYLASE F"/>
    <property type="match status" value="1"/>
</dbReference>
<protein>
    <submittedName>
        <fullName evidence="4">ABC transporter substrate-binding protein</fullName>
    </submittedName>
</protein>
<dbReference type="AlphaFoldDB" id="A0A178J3K6"/>
<evidence type="ECO:0000313" key="6">
    <source>
        <dbReference type="Proteomes" id="UP000094761"/>
    </source>
</evidence>